<gene>
    <name evidence="1" type="ORF">S03H2_72398</name>
</gene>
<comment type="caution">
    <text evidence="1">The sequence shown here is derived from an EMBL/GenBank/DDBJ whole genome shotgun (WGS) entry which is preliminary data.</text>
</comment>
<name>X1L2R8_9ZZZZ</name>
<reference evidence="1" key="1">
    <citation type="journal article" date="2014" name="Front. Microbiol.">
        <title>High frequency of phylogenetically diverse reductive dehalogenase-homologous genes in deep subseafloor sedimentary metagenomes.</title>
        <authorList>
            <person name="Kawai M."/>
            <person name="Futagami T."/>
            <person name="Toyoda A."/>
            <person name="Takaki Y."/>
            <person name="Nishi S."/>
            <person name="Hori S."/>
            <person name="Arai W."/>
            <person name="Tsubouchi T."/>
            <person name="Morono Y."/>
            <person name="Uchiyama I."/>
            <person name="Ito T."/>
            <person name="Fujiyama A."/>
            <person name="Inagaki F."/>
            <person name="Takami H."/>
        </authorList>
    </citation>
    <scope>NUCLEOTIDE SEQUENCE</scope>
    <source>
        <strain evidence="1">Expedition CK06-06</strain>
    </source>
</reference>
<dbReference type="EMBL" id="BARU01048922">
    <property type="protein sequence ID" value="GAI00186.1"/>
    <property type="molecule type" value="Genomic_DNA"/>
</dbReference>
<accession>X1L2R8</accession>
<proteinExistence type="predicted"/>
<dbReference type="AlphaFoldDB" id="X1L2R8"/>
<sequence>RLPLGDYKAKISAKNIVKYYLFWKFELCL</sequence>
<organism evidence="1">
    <name type="scientific">marine sediment metagenome</name>
    <dbReference type="NCBI Taxonomy" id="412755"/>
    <lineage>
        <taxon>unclassified sequences</taxon>
        <taxon>metagenomes</taxon>
        <taxon>ecological metagenomes</taxon>
    </lineage>
</organism>
<protein>
    <submittedName>
        <fullName evidence="1">Uncharacterized protein</fullName>
    </submittedName>
</protein>
<feature type="non-terminal residue" evidence="1">
    <location>
        <position position="1"/>
    </location>
</feature>
<evidence type="ECO:0000313" key="1">
    <source>
        <dbReference type="EMBL" id="GAI00186.1"/>
    </source>
</evidence>